<gene>
    <name evidence="3" type="ORF">PPRIM_AZ9-3.1.T0180330</name>
</gene>
<protein>
    <submittedName>
        <fullName evidence="3">Uncharacterized protein</fullName>
    </submittedName>
</protein>
<reference evidence="3" key="1">
    <citation type="submission" date="2021-01" db="EMBL/GenBank/DDBJ databases">
        <authorList>
            <consortium name="Genoscope - CEA"/>
            <person name="William W."/>
        </authorList>
    </citation>
    <scope>NUCLEOTIDE SEQUENCE</scope>
</reference>
<feature type="region of interest" description="Disordered" evidence="2">
    <location>
        <begin position="1"/>
        <end position="26"/>
    </location>
</feature>
<feature type="coiled-coil region" evidence="1">
    <location>
        <begin position="234"/>
        <end position="261"/>
    </location>
</feature>
<evidence type="ECO:0000256" key="1">
    <source>
        <dbReference type="SAM" id="Coils"/>
    </source>
</evidence>
<accession>A0A8S1KB90</accession>
<organism evidence="3 4">
    <name type="scientific">Paramecium primaurelia</name>
    <dbReference type="NCBI Taxonomy" id="5886"/>
    <lineage>
        <taxon>Eukaryota</taxon>
        <taxon>Sar</taxon>
        <taxon>Alveolata</taxon>
        <taxon>Ciliophora</taxon>
        <taxon>Intramacronucleata</taxon>
        <taxon>Oligohymenophorea</taxon>
        <taxon>Peniculida</taxon>
        <taxon>Parameciidae</taxon>
        <taxon>Paramecium</taxon>
    </lineage>
</organism>
<keyword evidence="4" id="KW-1185">Reference proteome</keyword>
<comment type="caution">
    <text evidence="3">The sequence shown here is derived from an EMBL/GenBank/DDBJ whole genome shotgun (WGS) entry which is preliminary data.</text>
</comment>
<feature type="coiled-coil region" evidence="1">
    <location>
        <begin position="285"/>
        <end position="333"/>
    </location>
</feature>
<dbReference type="OMA" id="HEIQFTH"/>
<name>A0A8S1KB90_PARPR</name>
<proteinExistence type="predicted"/>
<dbReference type="AlphaFoldDB" id="A0A8S1KB90"/>
<evidence type="ECO:0000313" key="4">
    <source>
        <dbReference type="Proteomes" id="UP000688137"/>
    </source>
</evidence>
<evidence type="ECO:0000313" key="3">
    <source>
        <dbReference type="EMBL" id="CAD8051783.1"/>
    </source>
</evidence>
<dbReference type="EMBL" id="CAJJDM010000014">
    <property type="protein sequence ID" value="CAD8051783.1"/>
    <property type="molecule type" value="Genomic_DNA"/>
</dbReference>
<feature type="compositionally biased region" description="Polar residues" evidence="2">
    <location>
        <begin position="10"/>
        <end position="19"/>
    </location>
</feature>
<keyword evidence="1" id="KW-0175">Coiled coil</keyword>
<feature type="coiled-coil region" evidence="1">
    <location>
        <begin position="115"/>
        <end position="202"/>
    </location>
</feature>
<feature type="coiled-coil region" evidence="1">
    <location>
        <begin position="45"/>
        <end position="86"/>
    </location>
</feature>
<sequence length="559" mass="67034">MSFYIRSKLNRPQTTSNHNRPLDNSAIKDSRLVKQYTTPKMGREKENLYDENIKLKSQLNEQTQQLLYAKSKIQQLERELQRFENLIEDSIKPETSQQKVQIERYGLIMKMKTKQKQLILELQNKTKELIELKKTMRYTNYQELEIELKNYIDETLRLRQKLEYNEQMIAIQSSAEPLEKQILHLEKTIKVLQRDNIELNSKQLNNDVITSKLQIQLEESLKQNEKQLNEIIHYEQMVKELNEYNRQCNDLISQLQIQNKVWVQSQQNTTSEELFKIQSQLESLQNKYSQEMEMKNQEIRSLKIEVQRLNLQIQEMEKIIENQEDKIREIECSVYSPVSRVGNIESPLQNGFKIMQIEMKSQVMKKKLPRVQFTDIREICMRVKLNLVKHKVEYQDIEKYFNDSEELSIHQVKNILHKPPFEIHDHQQIKLLSRYLVEDNSEDYLIYDQDRTNQTTIIKSVMKKIVGKYEILENEEEQSILQSIQQKLNPSLIETIQMMLTKKKNLQQGTCEQSDLDQALKFHEIQFTHKEQERFNLICFEVSNSLEIINYERLLTYFK</sequence>
<evidence type="ECO:0000256" key="2">
    <source>
        <dbReference type="SAM" id="MobiDB-lite"/>
    </source>
</evidence>
<dbReference type="Proteomes" id="UP000688137">
    <property type="component" value="Unassembled WGS sequence"/>
</dbReference>